<organism evidence="1 2">
    <name type="scientific">Rhodnius prolixus</name>
    <name type="common">Triatomid bug</name>
    <dbReference type="NCBI Taxonomy" id="13249"/>
    <lineage>
        <taxon>Eukaryota</taxon>
        <taxon>Metazoa</taxon>
        <taxon>Ecdysozoa</taxon>
        <taxon>Arthropoda</taxon>
        <taxon>Hexapoda</taxon>
        <taxon>Insecta</taxon>
        <taxon>Pterygota</taxon>
        <taxon>Neoptera</taxon>
        <taxon>Paraneoptera</taxon>
        <taxon>Hemiptera</taxon>
        <taxon>Heteroptera</taxon>
        <taxon>Panheteroptera</taxon>
        <taxon>Cimicomorpha</taxon>
        <taxon>Reduviidae</taxon>
        <taxon>Triatominae</taxon>
        <taxon>Rhodnius</taxon>
    </lineage>
</organism>
<dbReference type="PANTHER" id="PTHR31649">
    <property type="entry name" value="AGAP009604-PA"/>
    <property type="match status" value="1"/>
</dbReference>
<dbReference type="EMBL" id="ACPB03031598">
    <property type="status" value="NOT_ANNOTATED_CDS"/>
    <property type="molecule type" value="Genomic_DNA"/>
</dbReference>
<reference evidence="1" key="1">
    <citation type="submission" date="2015-05" db="UniProtKB">
        <authorList>
            <consortium name="EnsemblMetazoa"/>
        </authorList>
    </citation>
    <scope>IDENTIFICATION</scope>
</reference>
<dbReference type="AlphaFoldDB" id="T1I462"/>
<dbReference type="InterPro" id="IPR006616">
    <property type="entry name" value="DM9_repeat"/>
</dbReference>
<proteinExistence type="predicted"/>
<name>T1I462_RHOPR</name>
<dbReference type="Proteomes" id="UP000015103">
    <property type="component" value="Unassembled WGS sequence"/>
</dbReference>
<dbReference type="HOGENOM" id="CLU_2661645_0_0_1"/>
<evidence type="ECO:0000313" key="2">
    <source>
        <dbReference type="Proteomes" id="UP000015103"/>
    </source>
</evidence>
<dbReference type="VEuPathDB" id="VectorBase:RPRC011081"/>
<dbReference type="EnsemblMetazoa" id="RPRC011081-RA">
    <property type="protein sequence ID" value="RPRC011081-PA"/>
    <property type="gene ID" value="RPRC011081"/>
</dbReference>
<keyword evidence="2" id="KW-1185">Reference proteome</keyword>
<evidence type="ECO:0000313" key="1">
    <source>
        <dbReference type="EnsemblMetazoa" id="RPRC011081-PA"/>
    </source>
</evidence>
<dbReference type="OMA" id="APTHECA"/>
<sequence length="81" mass="8834">MFAILDWKAPGFCQGSLSWVVCNNGDYPVGAVKSGLDKDGGTMYVGRCFYEGDLLPAKVAPTHECAFVSYGGKEICRNEYE</sequence>
<dbReference type="PANTHER" id="PTHR31649:SF1">
    <property type="entry name" value="FARNESOIC ACID O-METHYL TRANSFERASE DOMAIN-CONTAINING PROTEIN"/>
    <property type="match status" value="1"/>
</dbReference>
<dbReference type="InParanoid" id="T1I462"/>
<accession>T1I462</accession>
<protein>
    <submittedName>
        <fullName evidence="1">DUF3421 domain-containing protein</fullName>
    </submittedName>
</protein>
<dbReference type="SMART" id="SM00696">
    <property type="entry name" value="DM9"/>
    <property type="match status" value="1"/>
</dbReference>
<dbReference type="Pfam" id="PF11901">
    <property type="entry name" value="DM9"/>
    <property type="match status" value="1"/>
</dbReference>